<gene>
    <name evidence="4" type="ORF">F3Y22_tig00117048pilonHSYRG01095</name>
</gene>
<organism evidence="4 5">
    <name type="scientific">Hibiscus syriacus</name>
    <name type="common">Rose of Sharon</name>
    <dbReference type="NCBI Taxonomy" id="106335"/>
    <lineage>
        <taxon>Eukaryota</taxon>
        <taxon>Viridiplantae</taxon>
        <taxon>Streptophyta</taxon>
        <taxon>Embryophyta</taxon>
        <taxon>Tracheophyta</taxon>
        <taxon>Spermatophyta</taxon>
        <taxon>Magnoliopsida</taxon>
        <taxon>eudicotyledons</taxon>
        <taxon>Gunneridae</taxon>
        <taxon>Pentapetalae</taxon>
        <taxon>rosids</taxon>
        <taxon>malvids</taxon>
        <taxon>Malvales</taxon>
        <taxon>Malvaceae</taxon>
        <taxon>Malvoideae</taxon>
        <taxon>Hibiscus</taxon>
    </lineage>
</organism>
<dbReference type="GO" id="GO:0005634">
    <property type="term" value="C:nucleus"/>
    <property type="evidence" value="ECO:0007669"/>
    <property type="project" value="UniProtKB-SubCell"/>
</dbReference>
<evidence type="ECO:0000256" key="3">
    <source>
        <dbReference type="SAM" id="MobiDB-lite"/>
    </source>
</evidence>
<dbReference type="GO" id="GO:0006950">
    <property type="term" value="P:response to stress"/>
    <property type="evidence" value="ECO:0007669"/>
    <property type="project" value="UniProtKB-ARBA"/>
</dbReference>
<name>A0A6A2X891_HIBSY</name>
<reference evidence="4" key="1">
    <citation type="submission" date="2019-09" db="EMBL/GenBank/DDBJ databases">
        <title>Draft genome information of white flower Hibiscus syriacus.</title>
        <authorList>
            <person name="Kim Y.-M."/>
        </authorList>
    </citation>
    <scope>NUCLEOTIDE SEQUENCE [LARGE SCALE GENOMIC DNA]</scope>
    <source>
        <strain evidence="4">YM2019G1</strain>
    </source>
</reference>
<dbReference type="Proteomes" id="UP000436088">
    <property type="component" value="Unassembled WGS sequence"/>
</dbReference>
<feature type="region of interest" description="Disordered" evidence="3">
    <location>
        <begin position="186"/>
        <end position="211"/>
    </location>
</feature>
<feature type="region of interest" description="Disordered" evidence="3">
    <location>
        <begin position="20"/>
        <end position="93"/>
    </location>
</feature>
<comment type="subcellular location">
    <subcellularLocation>
        <location evidence="1">Nucleus</location>
    </subcellularLocation>
</comment>
<evidence type="ECO:0000256" key="1">
    <source>
        <dbReference type="ARBA" id="ARBA00004123"/>
    </source>
</evidence>
<evidence type="ECO:0000313" key="5">
    <source>
        <dbReference type="Proteomes" id="UP000436088"/>
    </source>
</evidence>
<dbReference type="AlphaFoldDB" id="A0A6A2X891"/>
<evidence type="ECO:0000313" key="4">
    <source>
        <dbReference type="EMBL" id="KAE8654619.1"/>
    </source>
</evidence>
<dbReference type="PANTHER" id="PTHR33172:SF37">
    <property type="entry name" value="PROTEIN OXIDATIVE STRESS 3 LIKE 1"/>
    <property type="match status" value="1"/>
</dbReference>
<proteinExistence type="predicted"/>
<evidence type="ECO:0000256" key="2">
    <source>
        <dbReference type="ARBA" id="ARBA00023242"/>
    </source>
</evidence>
<comment type="caution">
    <text evidence="4">The sequence shown here is derived from an EMBL/GenBank/DDBJ whole genome shotgun (WGS) entry which is preliminary data.</text>
</comment>
<dbReference type="EMBL" id="VEPZ02001787">
    <property type="protein sequence ID" value="KAE8654619.1"/>
    <property type="molecule type" value="Genomic_DNA"/>
</dbReference>
<sequence>MSIALDRIETSEFGRVMRCACDIPTFESPPSPVKERKRSSKAEEEEEDWRGSSSATTSSSIGRNSDDDDDESGRSSDGGDCEENEVQSSYKGPLDTMNSIELVLPMRRSISSFYNGKSRSYTSLAEANSVSSIKDIAKPETAYTRRRRNLLAINHIWDKNRSKRLLRPISSSKSSLALAVAMSSSETDGFSSTGEDSSSTSSPCYLPCTHK</sequence>
<feature type="compositionally biased region" description="Low complexity" evidence="3">
    <location>
        <begin position="52"/>
        <end position="63"/>
    </location>
</feature>
<accession>A0A6A2X891</accession>
<dbReference type="InterPro" id="IPR051992">
    <property type="entry name" value="OxStress_Response_Reg"/>
</dbReference>
<dbReference type="PANTHER" id="PTHR33172">
    <property type="entry name" value="OS08G0516900 PROTEIN"/>
    <property type="match status" value="1"/>
</dbReference>
<feature type="compositionally biased region" description="Low complexity" evidence="3">
    <location>
        <begin position="186"/>
        <end position="202"/>
    </location>
</feature>
<protein>
    <submittedName>
        <fullName evidence="4">Uncharacterized protein</fullName>
    </submittedName>
</protein>
<keyword evidence="2" id="KW-0539">Nucleus</keyword>
<keyword evidence="5" id="KW-1185">Reference proteome</keyword>